<protein>
    <recommendedName>
        <fullName evidence="1">HTH cro/C1-type domain-containing protein</fullName>
    </recommendedName>
</protein>
<dbReference type="EMBL" id="AGWL01000008">
    <property type="protein sequence ID" value="EKU94718.1"/>
    <property type="molecule type" value="Genomic_DNA"/>
</dbReference>
<dbReference type="PROSITE" id="PS50943">
    <property type="entry name" value="HTH_CROC1"/>
    <property type="match status" value="1"/>
</dbReference>
<gene>
    <name evidence="2" type="ORF">HMPREF9233_01665</name>
</gene>
<evidence type="ECO:0000313" key="2">
    <source>
        <dbReference type="EMBL" id="EKU94718.1"/>
    </source>
</evidence>
<sequence length="141" mass="15979">MWPRRAPSPAGNFVFATRQAPRFSWVYPADNWVYPAEIESVSDHSSIDYQLAKQIAKTVSTRRAELGLSQYELARRAELDRTTVQAIEVGKTDLKNNRNANPKILTLLHLAEALEMSIDDLLEGVEETFAGREDRRAPGMY</sequence>
<name>K9EDD4_9ACTO</name>
<dbReference type="PATRIC" id="fig|883066.3.peg.1727"/>
<proteinExistence type="predicted"/>
<dbReference type="InterPro" id="IPR001387">
    <property type="entry name" value="Cro/C1-type_HTH"/>
</dbReference>
<feature type="domain" description="HTH cro/C1-type" evidence="1">
    <location>
        <begin position="59"/>
        <end position="121"/>
    </location>
</feature>
<dbReference type="STRING" id="202789.GCA_001457435_00438"/>
<accession>K9EDD4</accession>
<dbReference type="Pfam" id="PF01381">
    <property type="entry name" value="HTH_3"/>
    <property type="match status" value="1"/>
</dbReference>
<dbReference type="HOGENOM" id="CLU_1821250_0_0_11"/>
<comment type="caution">
    <text evidence="2">The sequence shown here is derived from an EMBL/GenBank/DDBJ whole genome shotgun (WGS) entry which is preliminary data.</text>
</comment>
<reference evidence="2 3" key="1">
    <citation type="submission" date="2012-09" db="EMBL/GenBank/DDBJ databases">
        <title>The Genome Sequence of Actinobaculum massiliae ACS-171-V-COL2.</title>
        <authorList>
            <consortium name="The Broad Institute Genome Sequencing Platform"/>
            <person name="Earl A."/>
            <person name="Ward D."/>
            <person name="Feldgarden M."/>
            <person name="Gevers D."/>
            <person name="Saerens B."/>
            <person name="Vaneechoutte M."/>
            <person name="Walker B."/>
            <person name="Young S.K."/>
            <person name="Zeng Q."/>
            <person name="Gargeya S."/>
            <person name="Fitzgerald M."/>
            <person name="Haas B."/>
            <person name="Abouelleil A."/>
            <person name="Alvarado L."/>
            <person name="Arachchi H.M."/>
            <person name="Berlin A."/>
            <person name="Chapman S.B."/>
            <person name="Goldberg J."/>
            <person name="Griggs A."/>
            <person name="Gujja S."/>
            <person name="Hansen M."/>
            <person name="Howarth C."/>
            <person name="Imamovic A."/>
            <person name="Larimer J."/>
            <person name="McCowen C."/>
            <person name="Montmayeur A."/>
            <person name="Murphy C."/>
            <person name="Neiman D."/>
            <person name="Pearson M."/>
            <person name="Priest M."/>
            <person name="Roberts A."/>
            <person name="Saif S."/>
            <person name="Shea T."/>
            <person name="Sisk P."/>
            <person name="Sykes S."/>
            <person name="Wortman J."/>
            <person name="Nusbaum C."/>
            <person name="Birren B."/>
        </authorList>
    </citation>
    <scope>NUCLEOTIDE SEQUENCE [LARGE SCALE GENOMIC DNA]</scope>
    <source>
        <strain evidence="3">ACS-171-V-Col2</strain>
    </source>
</reference>
<dbReference type="AlphaFoldDB" id="K9EDD4"/>
<evidence type="ECO:0000259" key="1">
    <source>
        <dbReference type="PROSITE" id="PS50943"/>
    </source>
</evidence>
<organism evidence="2 3">
    <name type="scientific">Actinobaculum massiliense ACS-171-V-Col2</name>
    <dbReference type="NCBI Taxonomy" id="883066"/>
    <lineage>
        <taxon>Bacteria</taxon>
        <taxon>Bacillati</taxon>
        <taxon>Actinomycetota</taxon>
        <taxon>Actinomycetes</taxon>
        <taxon>Actinomycetales</taxon>
        <taxon>Actinomycetaceae</taxon>
        <taxon>Actinobaculum</taxon>
    </lineage>
</organism>
<evidence type="ECO:0000313" key="3">
    <source>
        <dbReference type="Proteomes" id="UP000009888"/>
    </source>
</evidence>
<dbReference type="Proteomes" id="UP000009888">
    <property type="component" value="Unassembled WGS sequence"/>
</dbReference>
<dbReference type="Gene3D" id="1.10.260.40">
    <property type="entry name" value="lambda repressor-like DNA-binding domains"/>
    <property type="match status" value="1"/>
</dbReference>
<dbReference type="SUPFAM" id="SSF47413">
    <property type="entry name" value="lambda repressor-like DNA-binding domains"/>
    <property type="match status" value="1"/>
</dbReference>
<keyword evidence="3" id="KW-1185">Reference proteome</keyword>
<dbReference type="InterPro" id="IPR010982">
    <property type="entry name" value="Lambda_DNA-bd_dom_sf"/>
</dbReference>
<dbReference type="GO" id="GO:0003677">
    <property type="term" value="F:DNA binding"/>
    <property type="evidence" value="ECO:0007669"/>
    <property type="project" value="InterPro"/>
</dbReference>
<dbReference type="CDD" id="cd00093">
    <property type="entry name" value="HTH_XRE"/>
    <property type="match status" value="1"/>
</dbReference>
<dbReference type="SMART" id="SM00530">
    <property type="entry name" value="HTH_XRE"/>
    <property type="match status" value="1"/>
</dbReference>